<dbReference type="AlphaFoldDB" id="A0A921JE74"/>
<dbReference type="Proteomes" id="UP000742631">
    <property type="component" value="Unassembled WGS sequence"/>
</dbReference>
<accession>A0A921JE74</accession>
<dbReference type="Pfam" id="PF02655">
    <property type="entry name" value="ATP-grasp_3"/>
    <property type="match status" value="1"/>
</dbReference>
<reference evidence="4" key="1">
    <citation type="journal article" date="2021" name="PeerJ">
        <title>Extensive microbial diversity within the chicken gut microbiome revealed by metagenomics and culture.</title>
        <authorList>
            <person name="Gilroy R."/>
            <person name="Ravi A."/>
            <person name="Getino M."/>
            <person name="Pursley I."/>
            <person name="Horton D.L."/>
            <person name="Alikhan N.F."/>
            <person name="Baker D."/>
            <person name="Gharbi K."/>
            <person name="Hall N."/>
            <person name="Watson M."/>
            <person name="Adriaenssens E.M."/>
            <person name="Foster-Nyarko E."/>
            <person name="Jarju S."/>
            <person name="Secka A."/>
            <person name="Antonio M."/>
            <person name="Oren A."/>
            <person name="Chaudhuri R.R."/>
            <person name="La Ragione R."/>
            <person name="Hildebrand F."/>
            <person name="Pallen M.J."/>
        </authorList>
    </citation>
    <scope>NUCLEOTIDE SEQUENCE</scope>
    <source>
        <strain evidence="4">316</strain>
    </source>
</reference>
<protein>
    <submittedName>
        <fullName evidence="4">ATP-grasp domain-containing protein</fullName>
    </submittedName>
</protein>
<organism evidence="4 5">
    <name type="scientific">Methylorubrum populi</name>
    <dbReference type="NCBI Taxonomy" id="223967"/>
    <lineage>
        <taxon>Bacteria</taxon>
        <taxon>Pseudomonadati</taxon>
        <taxon>Pseudomonadota</taxon>
        <taxon>Alphaproteobacteria</taxon>
        <taxon>Hyphomicrobiales</taxon>
        <taxon>Methylobacteriaceae</taxon>
        <taxon>Methylorubrum</taxon>
    </lineage>
</organism>
<dbReference type="EMBL" id="DYYG01000015">
    <property type="protein sequence ID" value="HJE23270.1"/>
    <property type="molecule type" value="Genomic_DNA"/>
</dbReference>
<dbReference type="InterPro" id="IPR011761">
    <property type="entry name" value="ATP-grasp"/>
</dbReference>
<feature type="region of interest" description="Disordered" evidence="2">
    <location>
        <begin position="344"/>
        <end position="375"/>
    </location>
</feature>
<name>A0A921JE74_9HYPH</name>
<dbReference type="InterPro" id="IPR016677">
    <property type="entry name" value="UCP016817_carboligase"/>
</dbReference>
<keyword evidence="1" id="KW-0067">ATP-binding</keyword>
<dbReference type="PROSITE" id="PS50975">
    <property type="entry name" value="ATP_GRASP"/>
    <property type="match status" value="1"/>
</dbReference>
<proteinExistence type="predicted"/>
<keyword evidence="1" id="KW-0547">Nucleotide-binding</keyword>
<comment type="caution">
    <text evidence="4">The sequence shown here is derived from an EMBL/GenBank/DDBJ whole genome shotgun (WGS) entry which is preliminary data.</text>
</comment>
<sequence>MLDLFGDEDTLALAQGYRTLPGRFGAGARDREGVLSGLAALSQEAGGGELGVVLGSGFEGAPDLIADIAAHHRLLGAGPGAVAILKDPFRFAALCARLTIPHPAVTAGPVADREAWLVKRAGGCGGSHIRASATGHAAPGHYLQARVPGTAVALNFLSDGRGIAVLALTEQWQAPSPTRPFRYAGALARGRDEAGPVAAHIVAEIAGAVGRLAAATGLTGLASADLLVEGESWWLLEINPRPGATLDVLDRRPTPLLIQHIEAALGRMPAIEAIPADATGAEICYAAQTCAAVPPLDWPDHVHDRPRAGSPVARDAPFCTVTASGPDATTVKRELRARTQRIRALLEETENDHEFQHDRPEPERPRGSAGREPRR</sequence>
<feature type="compositionally biased region" description="Basic and acidic residues" evidence="2">
    <location>
        <begin position="352"/>
        <end position="375"/>
    </location>
</feature>
<reference evidence="4" key="2">
    <citation type="submission" date="2021-09" db="EMBL/GenBank/DDBJ databases">
        <authorList>
            <person name="Gilroy R."/>
        </authorList>
    </citation>
    <scope>NUCLEOTIDE SEQUENCE</scope>
    <source>
        <strain evidence="4">316</strain>
    </source>
</reference>
<dbReference type="GO" id="GO:0005524">
    <property type="term" value="F:ATP binding"/>
    <property type="evidence" value="ECO:0007669"/>
    <property type="project" value="UniProtKB-UniRule"/>
</dbReference>
<feature type="domain" description="ATP-grasp" evidence="3">
    <location>
        <begin position="211"/>
        <end position="265"/>
    </location>
</feature>
<evidence type="ECO:0000313" key="5">
    <source>
        <dbReference type="Proteomes" id="UP000742631"/>
    </source>
</evidence>
<gene>
    <name evidence="4" type="ORF">K8W01_06375</name>
</gene>
<evidence type="ECO:0000313" key="4">
    <source>
        <dbReference type="EMBL" id="HJE23270.1"/>
    </source>
</evidence>
<evidence type="ECO:0000256" key="2">
    <source>
        <dbReference type="SAM" id="MobiDB-lite"/>
    </source>
</evidence>
<evidence type="ECO:0000259" key="3">
    <source>
        <dbReference type="PROSITE" id="PS50975"/>
    </source>
</evidence>
<dbReference type="InterPro" id="IPR003806">
    <property type="entry name" value="ATP-grasp_PylC-type"/>
</dbReference>
<dbReference type="PIRSF" id="PIRSF016817">
    <property type="entry name" value="UCP016817_carboligase"/>
    <property type="match status" value="1"/>
</dbReference>
<dbReference type="SUPFAM" id="SSF56059">
    <property type="entry name" value="Glutathione synthetase ATP-binding domain-like"/>
    <property type="match status" value="1"/>
</dbReference>
<dbReference type="GO" id="GO:0046872">
    <property type="term" value="F:metal ion binding"/>
    <property type="evidence" value="ECO:0007669"/>
    <property type="project" value="InterPro"/>
</dbReference>
<dbReference type="Gene3D" id="3.30.470.20">
    <property type="entry name" value="ATP-grasp fold, B domain"/>
    <property type="match status" value="1"/>
</dbReference>
<evidence type="ECO:0000256" key="1">
    <source>
        <dbReference type="PROSITE-ProRule" id="PRU00409"/>
    </source>
</evidence>